<evidence type="ECO:0000313" key="5">
    <source>
        <dbReference type="Proteomes" id="UP001642483"/>
    </source>
</evidence>
<keyword evidence="5" id="KW-1185">Reference proteome</keyword>
<evidence type="ECO:0000256" key="3">
    <source>
        <dbReference type="ARBA" id="ARBA00022705"/>
    </source>
</evidence>
<organism evidence="4 5">
    <name type="scientific">Clavelina lepadiformis</name>
    <name type="common">Light-bulb sea squirt</name>
    <name type="synonym">Ascidia lepadiformis</name>
    <dbReference type="NCBI Taxonomy" id="159417"/>
    <lineage>
        <taxon>Eukaryota</taxon>
        <taxon>Metazoa</taxon>
        <taxon>Chordata</taxon>
        <taxon>Tunicata</taxon>
        <taxon>Ascidiacea</taxon>
        <taxon>Aplousobranchia</taxon>
        <taxon>Clavelinidae</taxon>
        <taxon>Clavelina</taxon>
    </lineage>
</organism>
<protein>
    <recommendedName>
        <fullName evidence="2">Sister chromatid cohesion protein DCC1</fullName>
    </recommendedName>
</protein>
<comment type="similarity">
    <text evidence="1">Belongs to the DCC1 family.</text>
</comment>
<dbReference type="EMBL" id="CAWYQH010000152">
    <property type="protein sequence ID" value="CAK8695453.1"/>
    <property type="molecule type" value="Genomic_DNA"/>
</dbReference>
<dbReference type="PANTHER" id="PTHR13395">
    <property type="entry name" value="SISTER CHROMATID COHESION PROTEIN DCC1-RELATED"/>
    <property type="match status" value="1"/>
</dbReference>
<keyword evidence="3" id="KW-0235">DNA replication</keyword>
<dbReference type="PANTHER" id="PTHR13395:SF6">
    <property type="entry name" value="SISTER CHROMATID COHESION PROTEIN DCC1"/>
    <property type="match status" value="1"/>
</dbReference>
<comment type="caution">
    <text evidence="4">The sequence shown here is derived from an EMBL/GenBank/DDBJ whole genome shotgun (WGS) entry which is preliminary data.</text>
</comment>
<dbReference type="Proteomes" id="UP001642483">
    <property type="component" value="Unassembled WGS sequence"/>
</dbReference>
<reference evidence="4 5" key="1">
    <citation type="submission" date="2024-02" db="EMBL/GenBank/DDBJ databases">
        <authorList>
            <person name="Daric V."/>
            <person name="Darras S."/>
        </authorList>
    </citation>
    <scope>NUCLEOTIDE SEQUENCE [LARGE SCALE GENOMIC DNA]</scope>
</reference>
<sequence>MSEVNLDDLRSRVDLAKLELDELLQPAQVLKFAGSAADDNFTLLQLDKDVLQSLEEGKSVVIRGDVDDAAVLCTEDVTYDVKNASTSNMLILLDDCEINQENMKAYSAAQVKGEEAMTVREIEAVGWKQDYLELRKIYPKMTRMIQLLSKSPYKGPQFEEENANQQLYTLSKLMETIQASELEIMTWLCKTNCCCVNGFWRVVDFGYIVECMGELFQLIEAESWSCGSIPIHDACEKINDSGELVPEFMVKHLLGSYGSQFVSEDGAHCFKLSERKICRLFAEMLLRDVGKFNLSEFFEVWKGSLPAGMTSDEKYLSGLALIDRSSRPASICLFKVEELPLDMEARFDALFNAREKWKLSDIEPYIEDICMKGQTVSSVLTKFARTSTLNGEKLYSTRKPLK</sequence>
<evidence type="ECO:0000313" key="4">
    <source>
        <dbReference type="EMBL" id="CAK8695453.1"/>
    </source>
</evidence>
<proteinExistence type="inferred from homology"/>
<accession>A0ABP0GUP4</accession>
<dbReference type="Pfam" id="PF09724">
    <property type="entry name" value="Dcc1"/>
    <property type="match status" value="1"/>
</dbReference>
<gene>
    <name evidence="4" type="ORF">CVLEPA_LOCUS28726</name>
</gene>
<evidence type="ECO:0000256" key="2">
    <source>
        <dbReference type="ARBA" id="ARBA00017682"/>
    </source>
</evidence>
<evidence type="ECO:0000256" key="1">
    <source>
        <dbReference type="ARBA" id="ARBA00007017"/>
    </source>
</evidence>
<dbReference type="InterPro" id="IPR019128">
    <property type="entry name" value="Dcc1"/>
</dbReference>
<name>A0ABP0GUP4_CLALP</name>